<comment type="similarity">
    <text evidence="5">Belongs to the DNA photolyase family.</text>
</comment>
<dbReference type="SUPFAM" id="SSF48173">
    <property type="entry name" value="Cryptochrome/photolyase FAD-binding domain"/>
    <property type="match status" value="1"/>
</dbReference>
<evidence type="ECO:0000256" key="4">
    <source>
        <dbReference type="PIRSR" id="PIRSR602081-1"/>
    </source>
</evidence>
<dbReference type="PROSITE" id="PS00691">
    <property type="entry name" value="DNA_PHOTOLYASES_1_2"/>
    <property type="match status" value="1"/>
</dbReference>
<dbReference type="GO" id="GO:0006139">
    <property type="term" value="P:nucleobase-containing compound metabolic process"/>
    <property type="evidence" value="ECO:0007669"/>
    <property type="project" value="UniProtKB-ARBA"/>
</dbReference>
<dbReference type="InterPro" id="IPR036134">
    <property type="entry name" value="Crypto/Photolyase_FAD-like_sf"/>
</dbReference>
<keyword evidence="1 4" id="KW-0285">Flavoprotein</keyword>
<comment type="cofactor">
    <cofactor evidence="4">
        <name>FAD</name>
        <dbReference type="ChEBI" id="CHEBI:57692"/>
    </cofactor>
    <text evidence="4">Binds 1 FAD per subunit.</text>
</comment>
<dbReference type="GO" id="GO:0006950">
    <property type="term" value="P:response to stress"/>
    <property type="evidence" value="ECO:0007669"/>
    <property type="project" value="UniProtKB-ARBA"/>
</dbReference>
<dbReference type="Gene3D" id="3.40.50.620">
    <property type="entry name" value="HUPs"/>
    <property type="match status" value="1"/>
</dbReference>
<keyword evidence="2 4" id="KW-0274">FAD</keyword>
<evidence type="ECO:0000256" key="3">
    <source>
        <dbReference type="ARBA" id="ARBA00022991"/>
    </source>
</evidence>
<dbReference type="RefSeq" id="WP_167950262.1">
    <property type="nucleotide sequence ID" value="NZ_BAAAPQ010000026.1"/>
</dbReference>
<feature type="binding site" evidence="4">
    <location>
        <begin position="264"/>
        <end position="268"/>
    </location>
    <ligand>
        <name>FAD</name>
        <dbReference type="ChEBI" id="CHEBI:57692"/>
    </ligand>
</feature>
<name>A0A846S6B4_9MICO</name>
<dbReference type="EC" id="4.1.99.3" evidence="7"/>
<evidence type="ECO:0000313" key="8">
    <source>
        <dbReference type="Proteomes" id="UP000576792"/>
    </source>
</evidence>
<dbReference type="InterPro" id="IPR005101">
    <property type="entry name" value="Cryptochr/Photolyase_FAD-bd"/>
</dbReference>
<gene>
    <name evidence="7" type="ORF">BKA07_001412</name>
</gene>
<dbReference type="PROSITE" id="PS51645">
    <property type="entry name" value="PHR_CRY_ALPHA_BETA"/>
    <property type="match status" value="1"/>
</dbReference>
<dbReference type="Pfam" id="PF00875">
    <property type="entry name" value="DNA_photolyase"/>
    <property type="match status" value="1"/>
</dbReference>
<dbReference type="Pfam" id="PF03441">
    <property type="entry name" value="FAD_binding_7"/>
    <property type="match status" value="1"/>
</dbReference>
<feature type="binding site" evidence="4">
    <location>
        <position position="251"/>
    </location>
    <ligand>
        <name>FAD</name>
        <dbReference type="ChEBI" id="CHEBI:57692"/>
    </ligand>
</feature>
<feature type="binding site" evidence="4">
    <location>
        <begin position="399"/>
        <end position="401"/>
    </location>
    <ligand>
        <name>FAD</name>
        <dbReference type="ChEBI" id="CHEBI:57692"/>
    </ligand>
</feature>
<dbReference type="SUPFAM" id="SSF52425">
    <property type="entry name" value="Cryptochrome/photolyase, N-terminal domain"/>
    <property type="match status" value="1"/>
</dbReference>
<dbReference type="EMBL" id="JAATJN010000001">
    <property type="protein sequence ID" value="NJC56377.1"/>
    <property type="molecule type" value="Genomic_DNA"/>
</dbReference>
<dbReference type="GO" id="GO:0071949">
    <property type="term" value="F:FAD binding"/>
    <property type="evidence" value="ECO:0007669"/>
    <property type="project" value="TreeGrafter"/>
</dbReference>
<organism evidence="7 8">
    <name type="scientific">Brevibacterium marinum</name>
    <dbReference type="NCBI Taxonomy" id="418643"/>
    <lineage>
        <taxon>Bacteria</taxon>
        <taxon>Bacillati</taxon>
        <taxon>Actinomycetota</taxon>
        <taxon>Actinomycetes</taxon>
        <taxon>Micrococcales</taxon>
        <taxon>Brevibacteriaceae</taxon>
        <taxon>Brevibacterium</taxon>
    </lineage>
</organism>
<keyword evidence="7" id="KW-0456">Lyase</keyword>
<accession>A0A846S6B4</accession>
<evidence type="ECO:0000256" key="5">
    <source>
        <dbReference type="RuleBase" id="RU004182"/>
    </source>
</evidence>
<dbReference type="Gene3D" id="1.10.579.10">
    <property type="entry name" value="DNA Cyclobutane Dipyrimidine Photolyase, subunit A, domain 3"/>
    <property type="match status" value="1"/>
</dbReference>
<evidence type="ECO:0000256" key="1">
    <source>
        <dbReference type="ARBA" id="ARBA00022630"/>
    </source>
</evidence>
<evidence type="ECO:0000256" key="2">
    <source>
        <dbReference type="ARBA" id="ARBA00022827"/>
    </source>
</evidence>
<keyword evidence="3 5" id="KW-0157">Chromophore</keyword>
<dbReference type="Proteomes" id="UP000576792">
    <property type="component" value="Unassembled WGS sequence"/>
</dbReference>
<dbReference type="InterPro" id="IPR006050">
    <property type="entry name" value="DNA_photolyase_N"/>
</dbReference>
<keyword evidence="8" id="KW-1185">Reference proteome</keyword>
<feature type="domain" description="Photolyase/cryptochrome alpha/beta" evidence="6">
    <location>
        <begin position="7"/>
        <end position="138"/>
    </location>
</feature>
<dbReference type="GO" id="GO:0009416">
    <property type="term" value="P:response to light stimulus"/>
    <property type="evidence" value="ECO:0007669"/>
    <property type="project" value="TreeGrafter"/>
</dbReference>
<feature type="binding site" evidence="4">
    <location>
        <position position="299"/>
    </location>
    <ligand>
        <name>FAD</name>
        <dbReference type="ChEBI" id="CHEBI:57692"/>
    </ligand>
</feature>
<evidence type="ECO:0000259" key="6">
    <source>
        <dbReference type="PROSITE" id="PS51645"/>
    </source>
</evidence>
<dbReference type="PRINTS" id="PR00147">
    <property type="entry name" value="DNAPHOTLYASE"/>
</dbReference>
<sequence>MEAASEGLTLVWFREDLRVHDHAALTAARADGHVIAVWVRESRDDDGLGPRPLGGACRWWVHESLSVLEEELSHLGIPLLFAAGESATIIPELAGRLDVDAVRWSRRYAPASRSLDGRIKTELRNRGLTVHSHPGALLVEPWTAAPQGGDHYKVFTPFWKAVSGGDVGDVLPVPVEQPRLSTGLIDSAQACAAVTDLDGLGLLDGTGTGSGVFAAADGPRWWQDTISRHWTPGLRGAAAALEDLHAGIDGYSTAHDIPADGASTSRLSPRLRHGELSPRQLLRAAQTAEGITVDDRTSWIRQLYWREFSWHLAYHHPDIDAWPIRPEFNDFPYDDDEGALRSWQSGQTGYPLVDAGMTQLWETGWMHNRVRMVTASFLTKNLLHHWRHGEQWFWDTLVDADEANNPVSWQWVAGSGADAAPFFRVFNPERQRKRFDPDDAYIDEWLSETTDAETSPIVDLADSRHAALDAYDQMKSTEAST</sequence>
<dbReference type="InterPro" id="IPR002081">
    <property type="entry name" value="Cryptochrome/DNA_photolyase_1"/>
</dbReference>
<dbReference type="InterPro" id="IPR014729">
    <property type="entry name" value="Rossmann-like_a/b/a_fold"/>
</dbReference>
<dbReference type="Gene3D" id="1.25.40.80">
    <property type="match status" value="1"/>
</dbReference>
<evidence type="ECO:0000313" key="7">
    <source>
        <dbReference type="EMBL" id="NJC56377.1"/>
    </source>
</evidence>
<dbReference type="PANTHER" id="PTHR11455:SF9">
    <property type="entry name" value="CRYPTOCHROME CIRCADIAN CLOCK 5 ISOFORM X1"/>
    <property type="match status" value="1"/>
</dbReference>
<protein>
    <submittedName>
        <fullName evidence="7">Deoxyribodipyrimidine photo-lyase</fullName>
        <ecNumber evidence="7">4.1.99.3</ecNumber>
    </submittedName>
</protein>
<dbReference type="PANTHER" id="PTHR11455">
    <property type="entry name" value="CRYPTOCHROME"/>
    <property type="match status" value="1"/>
</dbReference>
<dbReference type="InterPro" id="IPR018394">
    <property type="entry name" value="DNA_photolyase_1_CS_C"/>
</dbReference>
<reference evidence="7 8" key="1">
    <citation type="submission" date="2020-03" db="EMBL/GenBank/DDBJ databases">
        <title>Sequencing the genomes of 1000 actinobacteria strains.</title>
        <authorList>
            <person name="Klenk H.-P."/>
        </authorList>
    </citation>
    <scope>NUCLEOTIDE SEQUENCE [LARGE SCALE GENOMIC DNA]</scope>
    <source>
        <strain evidence="7 8">DSM 18964</strain>
    </source>
</reference>
<dbReference type="InterPro" id="IPR036155">
    <property type="entry name" value="Crypto/Photolyase_N_sf"/>
</dbReference>
<proteinExistence type="inferred from homology"/>
<comment type="caution">
    <text evidence="7">The sequence shown here is derived from an EMBL/GenBank/DDBJ whole genome shotgun (WGS) entry which is preliminary data.</text>
</comment>
<dbReference type="AlphaFoldDB" id="A0A846S6B4"/>
<dbReference type="GO" id="GO:0003904">
    <property type="term" value="F:deoxyribodipyrimidine photo-lyase activity"/>
    <property type="evidence" value="ECO:0007669"/>
    <property type="project" value="UniProtKB-EC"/>
</dbReference>
<dbReference type="GO" id="GO:0003677">
    <property type="term" value="F:DNA binding"/>
    <property type="evidence" value="ECO:0007669"/>
    <property type="project" value="TreeGrafter"/>
</dbReference>